<dbReference type="Pfam" id="PF17753">
    <property type="entry name" value="Ig_mannosidase"/>
    <property type="match status" value="1"/>
</dbReference>
<evidence type="ECO:0000256" key="1">
    <source>
        <dbReference type="ARBA" id="ARBA00000829"/>
    </source>
</evidence>
<keyword evidence="18" id="KW-1185">Reference proteome</keyword>
<reference evidence="17 18" key="1">
    <citation type="journal article" date="2012" name="J. Bacteriol.">
        <title>Complete Genome Sequence of Paenibacillus mucilaginosus 3016, a Bacterium Functional as Microbial Fertilizer.</title>
        <authorList>
            <person name="Ma M."/>
            <person name="Wang Z."/>
            <person name="Li L."/>
            <person name="Jiang X."/>
            <person name="Guan D."/>
            <person name="Cao F."/>
            <person name="Chen H."/>
            <person name="Wang X."/>
            <person name="Shen D."/>
            <person name="Du B."/>
            <person name="Li J."/>
        </authorList>
    </citation>
    <scope>NUCLEOTIDE SEQUENCE [LARGE SCALE GENOMIC DNA]</scope>
    <source>
        <strain evidence="17 18">3016</strain>
    </source>
</reference>
<dbReference type="GO" id="GO:0006516">
    <property type="term" value="P:glycoprotein catabolic process"/>
    <property type="evidence" value="ECO:0007669"/>
    <property type="project" value="TreeGrafter"/>
</dbReference>
<evidence type="ECO:0000259" key="15">
    <source>
        <dbReference type="Pfam" id="PF17786"/>
    </source>
</evidence>
<evidence type="ECO:0000256" key="3">
    <source>
        <dbReference type="ARBA" id="ARBA00004740"/>
    </source>
</evidence>
<evidence type="ECO:0000259" key="16">
    <source>
        <dbReference type="Pfam" id="PF22666"/>
    </source>
</evidence>
<comment type="catalytic activity">
    <reaction evidence="1">
        <text>Hydrolysis of terminal, non-reducing beta-D-mannose residues in beta-D-mannosides.</text>
        <dbReference type="EC" id="3.2.1.25"/>
    </reaction>
</comment>
<gene>
    <name evidence="17" type="ORF">PM3016_2781</name>
</gene>
<feature type="domain" description="Beta-mannosidase-like galactose-binding" evidence="16">
    <location>
        <begin position="29"/>
        <end position="197"/>
    </location>
</feature>
<dbReference type="InterPro" id="IPR036156">
    <property type="entry name" value="Beta-gal/glucu_dom_sf"/>
</dbReference>
<dbReference type="InterPro" id="IPR050887">
    <property type="entry name" value="Beta-mannosidase_GH2"/>
</dbReference>
<evidence type="ECO:0000256" key="10">
    <source>
        <dbReference type="ARBA" id="ARBA00038429"/>
    </source>
</evidence>
<dbReference type="SUPFAM" id="SSF49785">
    <property type="entry name" value="Galactose-binding domain-like"/>
    <property type="match status" value="1"/>
</dbReference>
<dbReference type="HOGENOM" id="CLU_005015_3_2_9"/>
<keyword evidence="7 17" id="KW-0378">Hydrolase</keyword>
<dbReference type="PANTHER" id="PTHR43730:SF1">
    <property type="entry name" value="BETA-MANNOSIDASE"/>
    <property type="match status" value="1"/>
</dbReference>
<dbReference type="InterPro" id="IPR008979">
    <property type="entry name" value="Galactose-bd-like_sf"/>
</dbReference>
<dbReference type="InterPro" id="IPR017853">
    <property type="entry name" value="GH"/>
</dbReference>
<keyword evidence="8" id="KW-0325">Glycoprotein</keyword>
<dbReference type="FunFam" id="3.20.20.80:FF:000050">
    <property type="entry name" value="Beta-mannosidase B"/>
    <property type="match status" value="1"/>
</dbReference>
<feature type="domain" description="Glycoside hydrolase family 2 immunoglobulin-like beta-sandwich" evidence="13">
    <location>
        <begin position="208"/>
        <end position="313"/>
    </location>
</feature>
<dbReference type="SUPFAM" id="SSF51445">
    <property type="entry name" value="(Trans)glycosidases"/>
    <property type="match status" value="1"/>
</dbReference>
<evidence type="ECO:0000256" key="5">
    <source>
        <dbReference type="ARBA" id="ARBA00012754"/>
    </source>
</evidence>
<feature type="domain" description="Beta-mannosidase Ig-fold" evidence="14">
    <location>
        <begin position="758"/>
        <end position="841"/>
    </location>
</feature>
<dbReference type="InterPro" id="IPR054593">
    <property type="entry name" value="Beta-mannosidase-like_N2"/>
</dbReference>
<comment type="subunit">
    <text evidence="4">Homodimer.</text>
</comment>
<dbReference type="SUPFAM" id="SSF49303">
    <property type="entry name" value="beta-Galactosidase/glucuronidase domain"/>
    <property type="match status" value="3"/>
</dbReference>
<comment type="subcellular location">
    <subcellularLocation>
        <location evidence="2">Secreted</location>
    </subcellularLocation>
</comment>
<evidence type="ECO:0000313" key="17">
    <source>
        <dbReference type="EMBL" id="AFC29657.1"/>
    </source>
</evidence>
<dbReference type="GO" id="GO:0005975">
    <property type="term" value="P:carbohydrate metabolic process"/>
    <property type="evidence" value="ECO:0007669"/>
    <property type="project" value="InterPro"/>
</dbReference>
<dbReference type="GO" id="GO:0004567">
    <property type="term" value="F:beta-mannosidase activity"/>
    <property type="evidence" value="ECO:0007669"/>
    <property type="project" value="UniProtKB-EC"/>
</dbReference>
<dbReference type="InterPro" id="IPR013783">
    <property type="entry name" value="Ig-like_fold"/>
</dbReference>
<sequence length="842" mass="96546">MSLRRSKGLPLDGMGELGMKKIRDFSGTWQMRRRNEDTWMEAQVPGSVFADLMRSGRMGDPFFRDGVEQAKELARHEYEYKRSFTADEELLASDKILLVCDGLDTLAQIRLNGQPLAETDNMHRSYTFDVTAMLCPGLNTLHISFGSALLHAEQRHAEHPIWCTTVGATGGFNQIRKASYMFGWDWAPVLPDMGIWRNIRLEGYSAGRLSDVFVTQQHEPEGEVGLAVRIRSSLWTAEGVFAEVTLNGPDGEVLHRTAHACSGEDLTVDVLVAEPELWWPNGYGEQPLYELAVVLLGRAGQTLDERKLRIGLRTITWRREPDAWGESFECVVNGVPVFAKGANYVPQDSLLSRCTPERTERLIRDCTEAHFNMLRVWGGAFFPGDEFYDLCDRYGLLVWQDLLFACAAYEMTEAFTENIARETADNVIRIRHHACLALWCGNNEMEWAWVEWSLPKTGKLRSDYIKQFEMVLPAVVKTHDPQTFYWLASPSSGGGFDHPNDPSRGDVHYWDVWHGTKPFTDYRKSLFRFCSEFGFQSYPDLKTVESFTLPEDRNVFSYVMERHQTHPEANGKIMNYLAQLFKFPKDLDSLIYVSQLVQAEAIRYGVEYWRQNRGICMGSLYWQLNDCWPAASWSSIDYYGRWKALHYAAKRFYSPLCVSASERDLKVEIHVTNDMPEPAEGLLEWQLRDHRSRVLQEGGVWTTAAELASCCPLQLDFRGELTDSERRRCYLEYRWRNAEGEVLSRGTVLFVPSKHFELLPPQVDAEVEETADSFLVRVQSAAFARYVELTLRQTDGVASDNYIDLSAGEPREIFFPKDRLSVPLSLEAFRGQLRLRSLYDIE</sequence>
<organism evidence="17 18">
    <name type="scientific">Paenibacillus mucilaginosus 3016</name>
    <dbReference type="NCBI Taxonomy" id="1116391"/>
    <lineage>
        <taxon>Bacteria</taxon>
        <taxon>Bacillati</taxon>
        <taxon>Bacillota</taxon>
        <taxon>Bacilli</taxon>
        <taxon>Bacillales</taxon>
        <taxon>Paenibacillaceae</taxon>
        <taxon>Paenibacillus</taxon>
    </lineage>
</organism>
<evidence type="ECO:0000256" key="2">
    <source>
        <dbReference type="ARBA" id="ARBA00004613"/>
    </source>
</evidence>
<dbReference type="Gene3D" id="2.60.120.260">
    <property type="entry name" value="Galactose-binding domain-like"/>
    <property type="match status" value="1"/>
</dbReference>
<dbReference type="InterPro" id="IPR041625">
    <property type="entry name" value="Beta-mannosidase_Ig"/>
</dbReference>
<dbReference type="InterPro" id="IPR041447">
    <property type="entry name" value="Mannosidase_ig"/>
</dbReference>
<dbReference type="KEGG" id="pmq:PM3016_2781"/>
<comment type="pathway">
    <text evidence="3">Glycan metabolism; N-glycan degradation.</text>
</comment>
<dbReference type="EC" id="3.2.1.25" evidence="5"/>
<keyword evidence="6" id="KW-0964">Secreted</keyword>
<evidence type="ECO:0000256" key="7">
    <source>
        <dbReference type="ARBA" id="ARBA00022801"/>
    </source>
</evidence>
<dbReference type="AlphaFoldDB" id="H6NJH7"/>
<dbReference type="Proteomes" id="UP000007523">
    <property type="component" value="Chromosome"/>
</dbReference>
<dbReference type="Pfam" id="PF17786">
    <property type="entry name" value="Mannosidase_ig"/>
    <property type="match status" value="1"/>
</dbReference>
<evidence type="ECO:0000256" key="4">
    <source>
        <dbReference type="ARBA" id="ARBA00011738"/>
    </source>
</evidence>
<comment type="similarity">
    <text evidence="10">Belongs to the glycosyl hydrolase 2 family. Beta-mannosidase B subfamily.</text>
</comment>
<evidence type="ECO:0000256" key="8">
    <source>
        <dbReference type="ARBA" id="ARBA00023180"/>
    </source>
</evidence>
<dbReference type="PANTHER" id="PTHR43730">
    <property type="entry name" value="BETA-MANNOSIDASE"/>
    <property type="match status" value="1"/>
</dbReference>
<evidence type="ECO:0000256" key="11">
    <source>
        <dbReference type="ARBA" id="ARBA00041069"/>
    </source>
</evidence>
<evidence type="ECO:0000256" key="12">
    <source>
        <dbReference type="ARBA" id="ARBA00041614"/>
    </source>
</evidence>
<dbReference type="Pfam" id="PF22666">
    <property type="entry name" value="Glyco_hydro_2_N2"/>
    <property type="match status" value="1"/>
</dbReference>
<feature type="domain" description="Mannosidase Ig/CBM-like" evidence="15">
    <location>
        <begin position="666"/>
        <end position="755"/>
    </location>
</feature>
<dbReference type="EMBL" id="CP003235">
    <property type="protein sequence ID" value="AFC29657.1"/>
    <property type="molecule type" value="Genomic_DNA"/>
</dbReference>
<evidence type="ECO:0000259" key="14">
    <source>
        <dbReference type="Pfam" id="PF17753"/>
    </source>
</evidence>
<evidence type="ECO:0000313" key="18">
    <source>
        <dbReference type="Proteomes" id="UP000007523"/>
    </source>
</evidence>
<name>H6NJH7_9BACL</name>
<dbReference type="Gene3D" id="2.60.40.10">
    <property type="entry name" value="Immunoglobulins"/>
    <property type="match status" value="3"/>
</dbReference>
<dbReference type="STRING" id="1116391.PM3016_2781"/>
<proteinExistence type="inferred from homology"/>
<evidence type="ECO:0000256" key="6">
    <source>
        <dbReference type="ARBA" id="ARBA00022525"/>
    </source>
</evidence>
<dbReference type="InterPro" id="IPR006102">
    <property type="entry name" value="Ig-like_GH2"/>
</dbReference>
<protein>
    <recommendedName>
        <fullName evidence="11">Beta-mannosidase B</fullName>
        <ecNumber evidence="5">3.2.1.25</ecNumber>
    </recommendedName>
    <alternativeName>
        <fullName evidence="12">Mannanase B</fullName>
    </alternativeName>
</protein>
<accession>H6NJH7</accession>
<evidence type="ECO:0000256" key="9">
    <source>
        <dbReference type="ARBA" id="ARBA00023295"/>
    </source>
</evidence>
<dbReference type="GO" id="GO:0005576">
    <property type="term" value="C:extracellular region"/>
    <property type="evidence" value="ECO:0007669"/>
    <property type="project" value="UniProtKB-SubCell"/>
</dbReference>
<keyword evidence="9" id="KW-0326">Glycosidase</keyword>
<dbReference type="Pfam" id="PF00703">
    <property type="entry name" value="Glyco_hydro_2"/>
    <property type="match status" value="1"/>
</dbReference>
<evidence type="ECO:0000259" key="13">
    <source>
        <dbReference type="Pfam" id="PF00703"/>
    </source>
</evidence>
<dbReference type="Gene3D" id="3.20.20.80">
    <property type="entry name" value="Glycosidases"/>
    <property type="match status" value="1"/>
</dbReference>